<accession>A0AAW4Q7H7</accession>
<evidence type="ECO:0000313" key="2">
    <source>
        <dbReference type="Proteomes" id="UP001199322"/>
    </source>
</evidence>
<sequence>MSKQTIAEHRTEIQAAIERAEPAFGHVTPVSGQRWLNAAKQLEAEKKVRVIGAHSSRSDWYVCIPPGATWDYERQAFSR</sequence>
<dbReference type="Proteomes" id="UP001199322">
    <property type="component" value="Unassembled WGS sequence"/>
</dbReference>
<reference evidence="1" key="1">
    <citation type="submission" date="2018-06" db="EMBL/GenBank/DDBJ databases">
        <authorList>
            <person name="O'Rourke A."/>
        </authorList>
    </citation>
    <scope>NUCLEOTIDE SEQUENCE</scope>
    <source>
        <strain evidence="1">132550021-3</strain>
    </source>
</reference>
<evidence type="ECO:0000313" key="1">
    <source>
        <dbReference type="EMBL" id="MBX3891327.1"/>
    </source>
</evidence>
<dbReference type="AlphaFoldDB" id="A0AAW4Q7H7"/>
<comment type="caution">
    <text evidence="1">The sequence shown here is derived from an EMBL/GenBank/DDBJ whole genome shotgun (WGS) entry which is preliminary data.</text>
</comment>
<dbReference type="RefSeq" id="WP_025584493.1">
    <property type="nucleotide sequence ID" value="NZ_QGAQ01000014.1"/>
</dbReference>
<gene>
    <name evidence="1" type="ORF">DEE74_15790</name>
</gene>
<organism evidence="1 2">
    <name type="scientific">Ralstonia pickettii</name>
    <name type="common">Burkholderia pickettii</name>
    <dbReference type="NCBI Taxonomy" id="329"/>
    <lineage>
        <taxon>Bacteria</taxon>
        <taxon>Pseudomonadati</taxon>
        <taxon>Pseudomonadota</taxon>
        <taxon>Betaproteobacteria</taxon>
        <taxon>Burkholderiales</taxon>
        <taxon>Burkholderiaceae</taxon>
        <taxon>Ralstonia</taxon>
    </lineage>
</organism>
<name>A0AAW4Q7H7_RALPI</name>
<proteinExistence type="predicted"/>
<dbReference type="EMBL" id="QGBI01000014">
    <property type="protein sequence ID" value="MBX3891327.1"/>
    <property type="molecule type" value="Genomic_DNA"/>
</dbReference>
<protein>
    <submittedName>
        <fullName evidence="1">Uncharacterized protein</fullName>
    </submittedName>
</protein>